<evidence type="ECO:0000259" key="8">
    <source>
        <dbReference type="PROSITE" id="PS50056"/>
    </source>
</evidence>
<reference evidence="9" key="1">
    <citation type="submission" date="2025-08" db="UniProtKB">
        <authorList>
            <consortium name="Ensembl"/>
        </authorList>
    </citation>
    <scope>IDENTIFICATION</scope>
</reference>
<evidence type="ECO:0000259" key="7">
    <source>
        <dbReference type="PROSITE" id="PS50055"/>
    </source>
</evidence>
<dbReference type="Ensembl" id="ENSPMGT00000012252.1">
    <property type="protein sequence ID" value="ENSPMGP00000011480.1"/>
    <property type="gene ID" value="ENSPMGG00000009505.1"/>
</dbReference>
<dbReference type="PANTHER" id="PTHR46198:SF1">
    <property type="entry name" value="TYROSINE-PROTEIN PHOSPHATASE NON-RECEPTOR TYPE 5"/>
    <property type="match status" value="1"/>
</dbReference>
<dbReference type="GO" id="GO:0005829">
    <property type="term" value="C:cytosol"/>
    <property type="evidence" value="ECO:0007669"/>
    <property type="project" value="TreeGrafter"/>
</dbReference>
<keyword evidence="10" id="KW-1185">Reference proteome</keyword>
<dbReference type="GO" id="GO:0019901">
    <property type="term" value="F:protein kinase binding"/>
    <property type="evidence" value="ECO:0007669"/>
    <property type="project" value="TreeGrafter"/>
</dbReference>
<dbReference type="PRINTS" id="PR01778">
    <property type="entry name" value="KIMPTPASE"/>
</dbReference>
<feature type="domain" description="Tyrosine specific protein phosphatases" evidence="8">
    <location>
        <begin position="101"/>
        <end position="175"/>
    </location>
</feature>
<dbReference type="InterPro" id="IPR016130">
    <property type="entry name" value="Tyr_Pase_AS"/>
</dbReference>
<dbReference type="Gene3D" id="3.90.190.10">
    <property type="entry name" value="Protein tyrosine phosphatase superfamily"/>
    <property type="match status" value="1"/>
</dbReference>
<dbReference type="Proteomes" id="UP000261520">
    <property type="component" value="Unplaced"/>
</dbReference>
<dbReference type="AlphaFoldDB" id="A0A3B4A427"/>
<feature type="binding site" evidence="6">
    <location>
        <position position="169"/>
    </location>
    <ligand>
        <name>substrate</name>
    </ligand>
</feature>
<dbReference type="PROSITE" id="PS50056">
    <property type="entry name" value="TYR_PHOSPHATASE_2"/>
    <property type="match status" value="1"/>
</dbReference>
<feature type="binding site" evidence="6">
    <location>
        <position position="90"/>
    </location>
    <ligand>
        <name>substrate</name>
    </ligand>
</feature>
<dbReference type="GO" id="GO:0005886">
    <property type="term" value="C:plasma membrane"/>
    <property type="evidence" value="ECO:0007669"/>
    <property type="project" value="TreeGrafter"/>
</dbReference>
<evidence type="ECO:0000313" key="9">
    <source>
        <dbReference type="Ensembl" id="ENSPMGP00000011480.1"/>
    </source>
</evidence>
<feature type="domain" description="Tyrosine-protein phosphatase" evidence="7">
    <location>
        <begin position="66"/>
        <end position="184"/>
    </location>
</feature>
<dbReference type="EC" id="3.1.3.48" evidence="1"/>
<evidence type="ECO:0000256" key="2">
    <source>
        <dbReference type="ARBA" id="ARBA00022553"/>
    </source>
</evidence>
<dbReference type="SMART" id="SM00194">
    <property type="entry name" value="PTPc"/>
    <property type="match status" value="1"/>
</dbReference>
<dbReference type="SMART" id="SM00404">
    <property type="entry name" value="PTPc_motif"/>
    <property type="match status" value="1"/>
</dbReference>
<organism evidence="9 10">
    <name type="scientific">Periophthalmus magnuspinnatus</name>
    <dbReference type="NCBI Taxonomy" id="409849"/>
    <lineage>
        <taxon>Eukaryota</taxon>
        <taxon>Metazoa</taxon>
        <taxon>Chordata</taxon>
        <taxon>Craniata</taxon>
        <taxon>Vertebrata</taxon>
        <taxon>Euteleostomi</taxon>
        <taxon>Actinopterygii</taxon>
        <taxon>Neopterygii</taxon>
        <taxon>Teleostei</taxon>
        <taxon>Neoteleostei</taxon>
        <taxon>Acanthomorphata</taxon>
        <taxon>Gobiaria</taxon>
        <taxon>Gobiiformes</taxon>
        <taxon>Gobioidei</taxon>
        <taxon>Gobiidae</taxon>
        <taxon>Oxudercinae</taxon>
        <taxon>Periophthalmus</taxon>
    </lineage>
</organism>
<dbReference type="InterPro" id="IPR008356">
    <property type="entry name" value="Tyr_Pase_KIM-con"/>
</dbReference>
<dbReference type="InterPro" id="IPR000242">
    <property type="entry name" value="PTP_cat"/>
</dbReference>
<dbReference type="PROSITE" id="PS50055">
    <property type="entry name" value="TYR_PHOSPHATASE_PTP"/>
    <property type="match status" value="1"/>
</dbReference>
<keyword evidence="4" id="KW-0904">Protein phosphatase</keyword>
<evidence type="ECO:0000313" key="10">
    <source>
        <dbReference type="Proteomes" id="UP000261520"/>
    </source>
</evidence>
<dbReference type="InterPro" id="IPR029021">
    <property type="entry name" value="Prot-tyrosine_phosphatase-like"/>
</dbReference>
<feature type="active site" description="Phosphocysteine intermediate" evidence="5">
    <location>
        <position position="125"/>
    </location>
</feature>
<dbReference type="SUPFAM" id="SSF52799">
    <property type="entry name" value="(Phosphotyrosine protein) phosphatases II"/>
    <property type="match status" value="1"/>
</dbReference>
<evidence type="ECO:0000256" key="4">
    <source>
        <dbReference type="ARBA" id="ARBA00022912"/>
    </source>
</evidence>
<evidence type="ECO:0000256" key="6">
    <source>
        <dbReference type="PIRSR" id="PIRSR608356-51"/>
    </source>
</evidence>
<proteinExistence type="predicted"/>
<dbReference type="Pfam" id="PF00102">
    <property type="entry name" value="Y_phosphatase"/>
    <property type="match status" value="1"/>
</dbReference>
<evidence type="ECO:0000256" key="5">
    <source>
        <dbReference type="PIRSR" id="PIRSR608356-50"/>
    </source>
</evidence>
<dbReference type="PRINTS" id="PR00700">
    <property type="entry name" value="PRTYPHPHTASE"/>
</dbReference>
<keyword evidence="2" id="KW-0597">Phosphoprotein</keyword>
<keyword evidence="3" id="KW-0378">Hydrolase</keyword>
<evidence type="ECO:0000256" key="1">
    <source>
        <dbReference type="ARBA" id="ARBA00013064"/>
    </source>
</evidence>
<dbReference type="GO" id="GO:0007165">
    <property type="term" value="P:signal transduction"/>
    <property type="evidence" value="ECO:0007669"/>
    <property type="project" value="TreeGrafter"/>
</dbReference>
<sequence>MCSSAWNSPQHLVKSYTNLIHLSIYKVLIVIFCCRSSTWSVSGKTCLFTVESIFGGRNVFIRLSNIRRCVLQHDREERSLRQYWYTSWPDQKTPDKAPPLLELVQEVERAREEAPPSSGPTIVHCSAGIGRTGCFIATSILCKQLRTEGVVDILRTTCQLRLDRGGMIQTCEQYQFVHHVLSLYEKQLSHTSEE</sequence>
<dbReference type="InterPro" id="IPR003595">
    <property type="entry name" value="Tyr_Pase_cat"/>
</dbReference>
<protein>
    <recommendedName>
        <fullName evidence="1">protein-tyrosine-phosphatase</fullName>
        <ecNumber evidence="1">3.1.3.48</ecNumber>
    </recommendedName>
</protein>
<dbReference type="InterPro" id="IPR000387">
    <property type="entry name" value="Tyr_Pase_dom"/>
</dbReference>
<dbReference type="PROSITE" id="PS00383">
    <property type="entry name" value="TYR_PHOSPHATASE_1"/>
    <property type="match status" value="1"/>
</dbReference>
<feature type="binding site" evidence="6">
    <location>
        <begin position="125"/>
        <end position="131"/>
    </location>
    <ligand>
        <name>substrate</name>
    </ligand>
</feature>
<dbReference type="GO" id="GO:0004725">
    <property type="term" value="F:protein tyrosine phosphatase activity"/>
    <property type="evidence" value="ECO:0007669"/>
    <property type="project" value="UniProtKB-EC"/>
</dbReference>
<dbReference type="PANTHER" id="PTHR46198">
    <property type="entry name" value="PROTEIN-TYROSINE-PHOSPHATASE"/>
    <property type="match status" value="1"/>
</dbReference>
<reference evidence="9" key="2">
    <citation type="submission" date="2025-09" db="UniProtKB">
        <authorList>
            <consortium name="Ensembl"/>
        </authorList>
    </citation>
    <scope>IDENTIFICATION</scope>
</reference>
<evidence type="ECO:0000256" key="3">
    <source>
        <dbReference type="ARBA" id="ARBA00022801"/>
    </source>
</evidence>
<accession>A0A3B4A427</accession>
<name>A0A3B4A427_9GOBI</name>
<dbReference type="GO" id="GO:0030054">
    <property type="term" value="C:cell junction"/>
    <property type="evidence" value="ECO:0007669"/>
    <property type="project" value="TreeGrafter"/>
</dbReference>